<dbReference type="AlphaFoldDB" id="A0A6G0XYT4"/>
<comment type="caution">
    <text evidence="8">The sequence shown here is derived from an EMBL/GenBank/DDBJ whole genome shotgun (WGS) entry which is preliminary data.</text>
</comment>
<dbReference type="GO" id="GO:0004722">
    <property type="term" value="F:protein serine/threonine phosphatase activity"/>
    <property type="evidence" value="ECO:0007669"/>
    <property type="project" value="UniProtKB-EC"/>
</dbReference>
<comment type="similarity">
    <text evidence="2 6">Belongs to the PPP phosphatase family.</text>
</comment>
<dbReference type="SUPFAM" id="SSF47473">
    <property type="entry name" value="EF-hand"/>
    <property type="match status" value="1"/>
</dbReference>
<dbReference type="PANTHER" id="PTHR45668:SF5">
    <property type="entry name" value="SERINE_THREONINE-PROTEIN PHOSPHATASE 5"/>
    <property type="match status" value="1"/>
</dbReference>
<reference evidence="8 9" key="1">
    <citation type="submission" date="2019-07" db="EMBL/GenBank/DDBJ databases">
        <title>Genomics analysis of Aphanomyces spp. identifies a new class of oomycete effector associated with host adaptation.</title>
        <authorList>
            <person name="Gaulin E."/>
        </authorList>
    </citation>
    <scope>NUCLEOTIDE SEQUENCE [LARGE SCALE GENOMIC DNA]</scope>
    <source>
        <strain evidence="8 9">ATCC 201684</strain>
    </source>
</reference>
<name>A0A6G0XYT4_9STRA</name>
<accession>A0A6G0XYT4</accession>
<evidence type="ECO:0000313" key="9">
    <source>
        <dbReference type="Proteomes" id="UP000481153"/>
    </source>
</evidence>
<feature type="domain" description="EF-hand" evidence="7">
    <location>
        <begin position="494"/>
        <end position="529"/>
    </location>
</feature>
<dbReference type="CDD" id="cd00051">
    <property type="entry name" value="EFh"/>
    <property type="match status" value="1"/>
</dbReference>
<evidence type="ECO:0000256" key="2">
    <source>
        <dbReference type="ARBA" id="ARBA00008294"/>
    </source>
</evidence>
<dbReference type="EMBL" id="VJMJ01000001">
    <property type="protein sequence ID" value="KAF0745754.1"/>
    <property type="molecule type" value="Genomic_DNA"/>
</dbReference>
<dbReference type="InterPro" id="IPR004843">
    <property type="entry name" value="Calcineurin-like_PHP"/>
</dbReference>
<keyword evidence="9" id="KW-1185">Reference proteome</keyword>
<dbReference type="SMART" id="SM00156">
    <property type="entry name" value="PP2Ac"/>
    <property type="match status" value="1"/>
</dbReference>
<dbReference type="InterPro" id="IPR002048">
    <property type="entry name" value="EF_hand_dom"/>
</dbReference>
<keyword evidence="3" id="KW-0479">Metal-binding</keyword>
<comment type="cofactor">
    <cofactor evidence="1">
        <name>Mn(2+)</name>
        <dbReference type="ChEBI" id="CHEBI:29035"/>
    </cofactor>
</comment>
<dbReference type="Pfam" id="PF13499">
    <property type="entry name" value="EF-hand_7"/>
    <property type="match status" value="1"/>
</dbReference>
<sequence>MILRAHPIDDDLRHWQLWCQLDCHDEAKMLKLSIFMQSLLDNISLEPAARDADMAVQGDIDLDNVRLHDVIHLEFPLDARQIETMTHAFKASADEIRIPLPKTAILKLIQSCTDYYSNQPNVIFLQIPRECTLTVVGDLHGQLQDLLYIFKTQGPPSPTNWYLFNGDMVDRGDCSIEICAILMAYQSLFPQAVHINRGNHEDPMLNRLYTFHREVLIKYDHEVDAAFNRWFTRLPLCYVVNHDVFVVHGAVSLMLETLIHRTINSIPRHEFCLHVRGSDSHSREMHWMQDLLWSDPRATLGHLPSHRGAGVLFGPDVSAQFLRTNDMKLIIRSHEAMKEGFLWPYDATMPMKGQKKSPHKCLSQYFHAQTIATAIIREPTYICRKTKATVSPPAFRSIEEHNRHNILQVIVAQKPKLREAFLKLDSGQTGKVTVQEWASAMKEVLELDLEWSRLASLFAHVENNLISYGDFLETYRTIYQEEKNHSVVFDALYSKRKEVEVIFCFFDTDNSGTISMEEFQRGCQLLNTHLPEEEQWNETDELFRLLSLSGSNSININEFFEAFRLLDNHHVSQPKIPVMTYPIF</sequence>
<dbReference type="PROSITE" id="PS00018">
    <property type="entry name" value="EF_HAND_1"/>
    <property type="match status" value="1"/>
</dbReference>
<keyword evidence="6" id="KW-0378">Hydrolase</keyword>
<dbReference type="InterPro" id="IPR051134">
    <property type="entry name" value="PPP_phosphatase"/>
</dbReference>
<dbReference type="VEuPathDB" id="FungiDB:AeMF1_019190"/>
<feature type="domain" description="EF-hand" evidence="7">
    <location>
        <begin position="534"/>
        <end position="569"/>
    </location>
</feature>
<proteinExistence type="inferred from homology"/>
<dbReference type="SUPFAM" id="SSF56300">
    <property type="entry name" value="Metallo-dependent phosphatases"/>
    <property type="match status" value="1"/>
</dbReference>
<dbReference type="InterPro" id="IPR006186">
    <property type="entry name" value="Ser/Thr-sp_prot-phosphatase"/>
</dbReference>
<feature type="domain" description="EF-hand" evidence="7">
    <location>
        <begin position="412"/>
        <end position="447"/>
    </location>
</feature>
<keyword evidence="5" id="KW-0464">Manganese</keyword>
<evidence type="ECO:0000256" key="3">
    <source>
        <dbReference type="ARBA" id="ARBA00022723"/>
    </source>
</evidence>
<evidence type="ECO:0000259" key="7">
    <source>
        <dbReference type="PROSITE" id="PS50222"/>
    </source>
</evidence>
<dbReference type="Gene3D" id="1.10.238.10">
    <property type="entry name" value="EF-hand"/>
    <property type="match status" value="1"/>
</dbReference>
<dbReference type="PANTHER" id="PTHR45668">
    <property type="entry name" value="SERINE/THREONINE-PROTEIN PHOSPHATASE 5-RELATED"/>
    <property type="match status" value="1"/>
</dbReference>
<organism evidence="8 9">
    <name type="scientific">Aphanomyces euteiches</name>
    <dbReference type="NCBI Taxonomy" id="100861"/>
    <lineage>
        <taxon>Eukaryota</taxon>
        <taxon>Sar</taxon>
        <taxon>Stramenopiles</taxon>
        <taxon>Oomycota</taxon>
        <taxon>Saprolegniomycetes</taxon>
        <taxon>Saprolegniales</taxon>
        <taxon>Verrucalvaceae</taxon>
        <taxon>Aphanomyces</taxon>
    </lineage>
</organism>
<evidence type="ECO:0000256" key="1">
    <source>
        <dbReference type="ARBA" id="ARBA00001936"/>
    </source>
</evidence>
<dbReference type="InterPro" id="IPR011992">
    <property type="entry name" value="EF-hand-dom_pair"/>
</dbReference>
<dbReference type="Gene3D" id="3.60.21.10">
    <property type="match status" value="1"/>
</dbReference>
<keyword evidence="4" id="KW-0106">Calcium</keyword>
<evidence type="ECO:0000313" key="8">
    <source>
        <dbReference type="EMBL" id="KAF0745754.1"/>
    </source>
</evidence>
<evidence type="ECO:0000256" key="5">
    <source>
        <dbReference type="ARBA" id="ARBA00023211"/>
    </source>
</evidence>
<gene>
    <name evidence="8" type="ORF">Ae201684_000202</name>
</gene>
<evidence type="ECO:0000256" key="4">
    <source>
        <dbReference type="ARBA" id="ARBA00022837"/>
    </source>
</evidence>
<dbReference type="GO" id="GO:0005509">
    <property type="term" value="F:calcium ion binding"/>
    <property type="evidence" value="ECO:0007669"/>
    <property type="project" value="InterPro"/>
</dbReference>
<evidence type="ECO:0000256" key="6">
    <source>
        <dbReference type="RuleBase" id="RU004273"/>
    </source>
</evidence>
<dbReference type="InterPro" id="IPR029052">
    <property type="entry name" value="Metallo-depent_PP-like"/>
</dbReference>
<dbReference type="PRINTS" id="PR00114">
    <property type="entry name" value="STPHPHTASE"/>
</dbReference>
<comment type="catalytic activity">
    <reaction evidence="6">
        <text>O-phospho-L-threonyl-[protein] + H2O = L-threonyl-[protein] + phosphate</text>
        <dbReference type="Rhea" id="RHEA:47004"/>
        <dbReference type="Rhea" id="RHEA-COMP:11060"/>
        <dbReference type="Rhea" id="RHEA-COMP:11605"/>
        <dbReference type="ChEBI" id="CHEBI:15377"/>
        <dbReference type="ChEBI" id="CHEBI:30013"/>
        <dbReference type="ChEBI" id="CHEBI:43474"/>
        <dbReference type="ChEBI" id="CHEBI:61977"/>
        <dbReference type="EC" id="3.1.3.16"/>
    </reaction>
</comment>
<dbReference type="PROSITE" id="PS50222">
    <property type="entry name" value="EF_HAND_2"/>
    <property type="match status" value="3"/>
</dbReference>
<protein>
    <recommendedName>
        <fullName evidence="6">Serine/threonine-protein phosphatase</fullName>
        <ecNumber evidence="6">3.1.3.16</ecNumber>
    </recommendedName>
</protein>
<dbReference type="EC" id="3.1.3.16" evidence="6"/>
<dbReference type="Pfam" id="PF00149">
    <property type="entry name" value="Metallophos"/>
    <property type="match status" value="1"/>
</dbReference>
<dbReference type="PROSITE" id="PS00125">
    <property type="entry name" value="SER_THR_PHOSPHATASE"/>
    <property type="match status" value="1"/>
</dbReference>
<dbReference type="SMART" id="SM00054">
    <property type="entry name" value="EFh"/>
    <property type="match status" value="3"/>
</dbReference>
<dbReference type="Proteomes" id="UP000481153">
    <property type="component" value="Unassembled WGS sequence"/>
</dbReference>
<dbReference type="InterPro" id="IPR018247">
    <property type="entry name" value="EF_Hand_1_Ca_BS"/>
</dbReference>